<proteinExistence type="predicted"/>
<dbReference type="EMBL" id="NSJF01000005">
    <property type="protein sequence ID" value="PAT34146.1"/>
    <property type="molecule type" value="Genomic_DNA"/>
</dbReference>
<evidence type="ECO:0000313" key="1">
    <source>
        <dbReference type="EMBL" id="PAT34146.1"/>
    </source>
</evidence>
<evidence type="ECO:0000313" key="2">
    <source>
        <dbReference type="Proteomes" id="UP000217999"/>
    </source>
</evidence>
<comment type="caution">
    <text evidence="1">The sequence shown here is derived from an EMBL/GenBank/DDBJ whole genome shotgun (WGS) entry which is preliminary data.</text>
</comment>
<gene>
    <name evidence="1" type="ORF">CK620_10920</name>
</gene>
<name>A0A2A2A8J2_9BURK</name>
<dbReference type="Proteomes" id="UP000217999">
    <property type="component" value="Unassembled WGS sequence"/>
</dbReference>
<sequence>MPLEEDPAPTPASQALRAWHATLIEAARNGVRPDQGVFTQAMPPLAASARVHDFRAAEWKIFDTAGEIRAREQDHWSAWAFFSPEQAHCALLFAGPDAWEGGAVVWVDGESVPVPRAVDGSSRLDDWGWWLSERYFAAWLGGFHQHPHARICIDALGLGNIRGHWVYDTQTRTAQCIVPDDAQAWEKPRAKIVGNDLVIYADLEDKRAGREARRVRL</sequence>
<accession>A0A2A2A8J2</accession>
<organism evidence="1 2">
    <name type="scientific">Vandammella animalimorsus</name>
    <dbReference type="NCBI Taxonomy" id="2029117"/>
    <lineage>
        <taxon>Bacteria</taxon>
        <taxon>Pseudomonadati</taxon>
        <taxon>Pseudomonadota</taxon>
        <taxon>Betaproteobacteria</taxon>
        <taxon>Burkholderiales</taxon>
        <taxon>Comamonadaceae</taxon>
        <taxon>Vandammella</taxon>
    </lineage>
</organism>
<protein>
    <submittedName>
        <fullName evidence="1">Uncharacterized protein</fullName>
    </submittedName>
</protein>
<dbReference type="AlphaFoldDB" id="A0A2A2A8J2"/>
<reference evidence="1 2" key="1">
    <citation type="submission" date="2017-08" db="EMBL/GenBank/DDBJ databases">
        <title>WGS of Clinical strains of the CDC Group NO-1 linked to zoonotic infections in humans.</title>
        <authorList>
            <person name="Bernier A.-M."/>
            <person name="Bernard K."/>
        </authorList>
    </citation>
    <scope>NUCLEOTIDE SEQUENCE [LARGE SCALE GENOMIC DNA]</scope>
    <source>
        <strain evidence="1 2">NML03-0146</strain>
    </source>
</reference>